<dbReference type="InterPro" id="IPR003593">
    <property type="entry name" value="AAA+_ATPase"/>
</dbReference>
<dbReference type="eggNOG" id="COG2204">
    <property type="taxonomic scope" value="Bacteria"/>
</dbReference>
<dbReference type="InterPro" id="IPR025662">
    <property type="entry name" value="Sigma_54_int_dom_ATP-bd_1"/>
</dbReference>
<dbReference type="Pfam" id="PF00158">
    <property type="entry name" value="Sigma54_activat"/>
    <property type="match status" value="1"/>
</dbReference>
<keyword evidence="7" id="KW-1185">Reference proteome</keyword>
<dbReference type="Gene3D" id="1.10.8.60">
    <property type="match status" value="1"/>
</dbReference>
<dbReference type="FunFam" id="3.40.50.300:FF:000006">
    <property type="entry name" value="DNA-binding transcriptional regulator NtrC"/>
    <property type="match status" value="1"/>
</dbReference>
<dbReference type="SUPFAM" id="SSF52540">
    <property type="entry name" value="P-loop containing nucleoside triphosphate hydrolases"/>
    <property type="match status" value="1"/>
</dbReference>
<dbReference type="Proteomes" id="UP000002724">
    <property type="component" value="Chromosome"/>
</dbReference>
<dbReference type="InterPro" id="IPR002078">
    <property type="entry name" value="Sigma_54_int"/>
</dbReference>
<dbReference type="Gene3D" id="3.40.50.300">
    <property type="entry name" value="P-loop containing nucleotide triphosphate hydrolases"/>
    <property type="match status" value="1"/>
</dbReference>
<evidence type="ECO:0000259" key="5">
    <source>
        <dbReference type="PROSITE" id="PS50045"/>
    </source>
</evidence>
<dbReference type="PROSITE" id="PS00688">
    <property type="entry name" value="SIGMA54_INTERACT_3"/>
    <property type="match status" value="1"/>
</dbReference>
<dbReference type="RefSeq" id="WP_012507798.1">
    <property type="nucleotide sequence ID" value="NC_011060.1"/>
</dbReference>
<dbReference type="OrthoDB" id="9811901at2"/>
<dbReference type="SMART" id="SM00382">
    <property type="entry name" value="AAA"/>
    <property type="match status" value="1"/>
</dbReference>
<proteinExistence type="predicted"/>
<feature type="domain" description="Sigma-54 factor interaction" evidence="5">
    <location>
        <begin position="141"/>
        <end position="369"/>
    </location>
</feature>
<dbReference type="InterPro" id="IPR011006">
    <property type="entry name" value="CheY-like_superfamily"/>
</dbReference>
<dbReference type="PROSITE" id="PS00675">
    <property type="entry name" value="SIGMA54_INTERACT_1"/>
    <property type="match status" value="1"/>
</dbReference>
<evidence type="ECO:0000256" key="1">
    <source>
        <dbReference type="ARBA" id="ARBA00022741"/>
    </source>
</evidence>
<sequence>MCSTILVISDRQRREPCWKESKEQRQVKLLFAGSVADAQEWIAGESVDLTLIALKGPDDETFALVRQSLEKNQETRVMFFSNDKELDDTLSALAKFPPGELKKLFSTRAIAGATKTAPFTHPERIGTASSHESTSFNEHELIGNTTEIERLKALVRKIAPVGNAIMLQGETGAGKKVLARTIHNHSSRKNEVFIPVDCSAINKSNVEEKLFGCNAKASAGAAHRTLGLVRSADQGTLFLDRITELPISVQTKIVRTIKERTVKPVGSSTIYPVDIRIIASSNRNLVESVKNGTFCPDLYEHLNTITLYAPPLRERCADIPLLCTHFINKLFYDGYPKKQLSDSAMAALCNHEWPGNIRELENVIRCALILSDGRQVELHDLSLSDKNNEQQL</sequence>
<evidence type="ECO:0000313" key="6">
    <source>
        <dbReference type="EMBL" id="ACF43304.1"/>
    </source>
</evidence>
<dbReference type="InterPro" id="IPR058031">
    <property type="entry name" value="AAA_lid_NorR"/>
</dbReference>
<dbReference type="AlphaFoldDB" id="B4SFP9"/>
<dbReference type="EMBL" id="CP001110">
    <property type="protein sequence ID" value="ACF43304.1"/>
    <property type="molecule type" value="Genomic_DNA"/>
</dbReference>
<organism evidence="6 7">
    <name type="scientific">Pelodictyon phaeoclathratiforme (strain DSM 5477 / BU-1)</name>
    <dbReference type="NCBI Taxonomy" id="324925"/>
    <lineage>
        <taxon>Bacteria</taxon>
        <taxon>Pseudomonadati</taxon>
        <taxon>Chlorobiota</taxon>
        <taxon>Chlorobiia</taxon>
        <taxon>Chlorobiales</taxon>
        <taxon>Chlorobiaceae</taxon>
        <taxon>Chlorobium/Pelodictyon group</taxon>
        <taxon>Pelodictyon</taxon>
    </lineage>
</organism>
<reference evidence="6 7" key="1">
    <citation type="submission" date="2008-06" db="EMBL/GenBank/DDBJ databases">
        <title>Complete sequence of Pelodictyon phaeoclathratiforme BU-1.</title>
        <authorList>
            <consortium name="US DOE Joint Genome Institute"/>
            <person name="Lucas S."/>
            <person name="Copeland A."/>
            <person name="Lapidus A."/>
            <person name="Glavina del Rio T."/>
            <person name="Dalin E."/>
            <person name="Tice H."/>
            <person name="Bruce D."/>
            <person name="Goodwin L."/>
            <person name="Pitluck S."/>
            <person name="Schmutz J."/>
            <person name="Larimer F."/>
            <person name="Land M."/>
            <person name="Hauser L."/>
            <person name="Kyrpides N."/>
            <person name="Mikhailova N."/>
            <person name="Liu Z."/>
            <person name="Li T."/>
            <person name="Zhao F."/>
            <person name="Overmann J."/>
            <person name="Bryant D.A."/>
            <person name="Richardson P."/>
        </authorList>
    </citation>
    <scope>NUCLEOTIDE SEQUENCE [LARGE SCALE GENOMIC DNA]</scope>
    <source>
        <strain evidence="7">DSM 5477 / BU-1</strain>
    </source>
</reference>
<evidence type="ECO:0000256" key="4">
    <source>
        <dbReference type="ARBA" id="ARBA00023163"/>
    </source>
</evidence>
<keyword evidence="3" id="KW-0805">Transcription regulation</keyword>
<dbReference type="InterPro" id="IPR027417">
    <property type="entry name" value="P-loop_NTPase"/>
</dbReference>
<evidence type="ECO:0000313" key="7">
    <source>
        <dbReference type="Proteomes" id="UP000002724"/>
    </source>
</evidence>
<dbReference type="GO" id="GO:0005524">
    <property type="term" value="F:ATP binding"/>
    <property type="evidence" value="ECO:0007669"/>
    <property type="project" value="UniProtKB-KW"/>
</dbReference>
<protein>
    <submittedName>
        <fullName evidence="6">Putative two component, sigma54 specific, transcriptional regulator, Fis family</fullName>
    </submittedName>
</protein>
<dbReference type="HOGENOM" id="CLU_000445_0_6_10"/>
<dbReference type="Pfam" id="PF25601">
    <property type="entry name" value="AAA_lid_14"/>
    <property type="match status" value="1"/>
</dbReference>
<dbReference type="SUPFAM" id="SSF52172">
    <property type="entry name" value="CheY-like"/>
    <property type="match status" value="1"/>
</dbReference>
<dbReference type="STRING" id="324925.Ppha_1020"/>
<evidence type="ECO:0000256" key="3">
    <source>
        <dbReference type="ARBA" id="ARBA00023015"/>
    </source>
</evidence>
<name>B4SFP9_PELPB</name>
<dbReference type="KEGG" id="pph:Ppha_1020"/>
<evidence type="ECO:0000256" key="2">
    <source>
        <dbReference type="ARBA" id="ARBA00022840"/>
    </source>
</evidence>
<keyword evidence="2" id="KW-0067">ATP-binding</keyword>
<dbReference type="PANTHER" id="PTHR32071">
    <property type="entry name" value="TRANSCRIPTIONAL REGULATORY PROTEIN"/>
    <property type="match status" value="1"/>
</dbReference>
<accession>B4SFP9</accession>
<keyword evidence="4" id="KW-0804">Transcription</keyword>
<gene>
    <name evidence="6" type="ordered locus">Ppha_1020</name>
</gene>
<dbReference type="PANTHER" id="PTHR32071:SF120">
    <property type="entry name" value="TRANSCRIPTIONAL REGULATOR-RELATED"/>
    <property type="match status" value="1"/>
</dbReference>
<keyword evidence="1" id="KW-0547">Nucleotide-binding</keyword>
<dbReference type="CDD" id="cd00009">
    <property type="entry name" value="AAA"/>
    <property type="match status" value="1"/>
</dbReference>
<dbReference type="GO" id="GO:0006355">
    <property type="term" value="P:regulation of DNA-templated transcription"/>
    <property type="evidence" value="ECO:0007669"/>
    <property type="project" value="InterPro"/>
</dbReference>
<dbReference type="InterPro" id="IPR025944">
    <property type="entry name" value="Sigma_54_int_dom_CS"/>
</dbReference>
<dbReference type="PROSITE" id="PS50045">
    <property type="entry name" value="SIGMA54_INTERACT_4"/>
    <property type="match status" value="1"/>
</dbReference>